<dbReference type="InterPro" id="IPR016186">
    <property type="entry name" value="C-type_lectin-like/link_sf"/>
</dbReference>
<keyword evidence="4" id="KW-1185">Reference proteome</keyword>
<evidence type="ECO:0000313" key="3">
    <source>
        <dbReference type="Ensembl" id="ENSDLAP00005071973.1"/>
    </source>
</evidence>
<keyword evidence="1" id="KW-1015">Disulfide bond</keyword>
<sequence length="69" mass="7988">MHRDSWEWSDGSSSLFRKWREDQPDNENNTQACVGMQKKGWSDSKCANKLNILCQGKPKCCPHKGYIDI</sequence>
<dbReference type="PANTHER" id="PTHR45784">
    <property type="entry name" value="C-TYPE LECTIN DOMAIN FAMILY 20 MEMBER A-RELATED"/>
    <property type="match status" value="1"/>
</dbReference>
<dbReference type="Ensembl" id="ENSDLAT00005081203.1">
    <property type="protein sequence ID" value="ENSDLAP00005071973.1"/>
    <property type="gene ID" value="ENSDLAG00005028071.1"/>
</dbReference>
<dbReference type="PANTHER" id="PTHR45784:SF3">
    <property type="entry name" value="C-TYPE LECTIN DOMAIN FAMILY 4 MEMBER K-LIKE-RELATED"/>
    <property type="match status" value="1"/>
</dbReference>
<proteinExistence type="predicted"/>
<name>A0A8P4GAB4_DICLA</name>
<dbReference type="InterPro" id="IPR001304">
    <property type="entry name" value="C-type_lectin-like"/>
</dbReference>
<dbReference type="SUPFAM" id="SSF56436">
    <property type="entry name" value="C-type lectin-like"/>
    <property type="match status" value="1"/>
</dbReference>
<dbReference type="PROSITE" id="PS50041">
    <property type="entry name" value="C_TYPE_LECTIN_2"/>
    <property type="match status" value="1"/>
</dbReference>
<dbReference type="InterPro" id="IPR018378">
    <property type="entry name" value="C-type_lectin_CS"/>
</dbReference>
<evidence type="ECO:0000313" key="4">
    <source>
        <dbReference type="Proteomes" id="UP000694389"/>
    </source>
</evidence>
<dbReference type="PROSITE" id="PS00615">
    <property type="entry name" value="C_TYPE_LECTIN_1"/>
    <property type="match status" value="1"/>
</dbReference>
<evidence type="ECO:0000256" key="1">
    <source>
        <dbReference type="ARBA" id="ARBA00023157"/>
    </source>
</evidence>
<dbReference type="Pfam" id="PF00059">
    <property type="entry name" value="Lectin_C"/>
    <property type="match status" value="1"/>
</dbReference>
<dbReference type="Gene3D" id="3.10.100.10">
    <property type="entry name" value="Mannose-Binding Protein A, subunit A"/>
    <property type="match status" value="1"/>
</dbReference>
<dbReference type="Proteomes" id="UP000694389">
    <property type="component" value="Unassembled WGS sequence"/>
</dbReference>
<dbReference type="AlphaFoldDB" id="A0A8P4GAB4"/>
<organism evidence="3 4">
    <name type="scientific">Dicentrarchus labrax</name>
    <name type="common">European seabass</name>
    <name type="synonym">Morone labrax</name>
    <dbReference type="NCBI Taxonomy" id="13489"/>
    <lineage>
        <taxon>Eukaryota</taxon>
        <taxon>Metazoa</taxon>
        <taxon>Chordata</taxon>
        <taxon>Craniata</taxon>
        <taxon>Vertebrata</taxon>
        <taxon>Euteleostomi</taxon>
        <taxon>Actinopterygii</taxon>
        <taxon>Neopterygii</taxon>
        <taxon>Teleostei</taxon>
        <taxon>Neoteleostei</taxon>
        <taxon>Acanthomorphata</taxon>
        <taxon>Eupercaria</taxon>
        <taxon>Moronidae</taxon>
        <taxon>Dicentrarchus</taxon>
    </lineage>
</organism>
<reference evidence="3" key="1">
    <citation type="submission" date="2025-08" db="UniProtKB">
        <authorList>
            <consortium name="Ensembl"/>
        </authorList>
    </citation>
    <scope>IDENTIFICATION</scope>
</reference>
<dbReference type="InterPro" id="IPR016187">
    <property type="entry name" value="CTDL_fold"/>
</dbReference>
<feature type="domain" description="C-type lectin" evidence="2">
    <location>
        <begin position="1"/>
        <end position="55"/>
    </location>
</feature>
<protein>
    <recommendedName>
        <fullName evidence="2">C-type lectin domain-containing protein</fullName>
    </recommendedName>
</protein>
<evidence type="ECO:0000259" key="2">
    <source>
        <dbReference type="PROSITE" id="PS50041"/>
    </source>
</evidence>
<reference evidence="3" key="2">
    <citation type="submission" date="2025-09" db="UniProtKB">
        <authorList>
            <consortium name="Ensembl"/>
        </authorList>
    </citation>
    <scope>IDENTIFICATION</scope>
</reference>
<dbReference type="GeneTree" id="ENSGT01000000218210"/>
<accession>A0A8P4GAB4</accession>